<keyword evidence="2" id="KW-1185">Reference proteome</keyword>
<proteinExistence type="predicted"/>
<organism evidence="1 2">
    <name type="scientific">Necator americanus</name>
    <name type="common">Human hookworm</name>
    <dbReference type="NCBI Taxonomy" id="51031"/>
    <lineage>
        <taxon>Eukaryota</taxon>
        <taxon>Metazoa</taxon>
        <taxon>Ecdysozoa</taxon>
        <taxon>Nematoda</taxon>
        <taxon>Chromadorea</taxon>
        <taxon>Rhabditida</taxon>
        <taxon>Rhabditina</taxon>
        <taxon>Rhabditomorpha</taxon>
        <taxon>Strongyloidea</taxon>
        <taxon>Ancylostomatidae</taxon>
        <taxon>Bunostominae</taxon>
        <taxon>Necator</taxon>
    </lineage>
</organism>
<evidence type="ECO:0000313" key="2">
    <source>
        <dbReference type="Proteomes" id="UP001303046"/>
    </source>
</evidence>
<comment type="caution">
    <text evidence="1">The sequence shown here is derived from an EMBL/GenBank/DDBJ whole genome shotgun (WGS) entry which is preliminary data.</text>
</comment>
<protein>
    <submittedName>
        <fullName evidence="1">Uncharacterized protein</fullName>
    </submittedName>
</protein>
<gene>
    <name evidence="1" type="primary">Necator_chrV.g18045</name>
    <name evidence="1" type="ORF">RB195_013255</name>
</gene>
<evidence type="ECO:0000313" key="1">
    <source>
        <dbReference type="EMBL" id="KAK6754138.1"/>
    </source>
</evidence>
<reference evidence="1 2" key="1">
    <citation type="submission" date="2023-08" db="EMBL/GenBank/DDBJ databases">
        <title>A Necator americanus chromosomal reference genome.</title>
        <authorList>
            <person name="Ilik V."/>
            <person name="Petrzelkova K.J."/>
            <person name="Pardy F."/>
            <person name="Fuh T."/>
            <person name="Niatou-Singa F.S."/>
            <person name="Gouil Q."/>
            <person name="Baker L."/>
            <person name="Ritchie M.E."/>
            <person name="Jex A.R."/>
            <person name="Gazzola D."/>
            <person name="Li H."/>
            <person name="Toshio Fujiwara R."/>
            <person name="Zhan B."/>
            <person name="Aroian R.V."/>
            <person name="Pafco B."/>
            <person name="Schwarz E.M."/>
        </authorList>
    </citation>
    <scope>NUCLEOTIDE SEQUENCE [LARGE SCALE GENOMIC DNA]</scope>
    <source>
        <strain evidence="1 2">Aroian</strain>
        <tissue evidence="1">Whole animal</tissue>
    </source>
</reference>
<dbReference type="EMBL" id="JAVFWL010000005">
    <property type="protein sequence ID" value="KAK6754138.1"/>
    <property type="molecule type" value="Genomic_DNA"/>
</dbReference>
<accession>A0ABR1DUN6</accession>
<sequence>MAGKRRKRLITPPGRHRHEAYNGNDYDVKCVVLAHETEMSARKLEAVWILKRSPSMNNRNIKSSVSSLVIYTQQYSFAGTLSDKCVQSAAPHPVEQHLFDSHSWEPRLLRLERVDDLSFEYRVIHALLFAKVKLQDTKHMTVGRNQLGGIDEKVMFFAFYVGNDVVSTFQQKLAVNSTSCSLTMNIDNTRSSISSMQQINQEYSFILFTDVSRTLGPFKSLDAISKLDSIRSNSSITGMSQTSVMKEYIKQSTGNNMDQLVFYIPCSYVYRGDSDQANFVQLMKDAGTSDRTLIVSLTNNATDVGKWYEQGDQNVIGIDTPNAVNKTVAFEKNAAGDEHKHRDPRNFFVRTKFSHDAHSLTVVSGSPSEAVESKSTIMTNVQLLAIIMQYCSTTVQYAGQTESIQSLLPLHSLQPQALLRQVELLHREQQPQSLPSLHSLQPQALLRQVELLHREQQPQSLPPLHSLQAQALLRQVELLRHQQQQPQSLPPLHSLQAQALLRQVELLGTATSVTSSTAQPTSTGLLRQVELLHF</sequence>
<dbReference type="Proteomes" id="UP001303046">
    <property type="component" value="Unassembled WGS sequence"/>
</dbReference>
<name>A0ABR1DUN6_NECAM</name>